<feature type="binding site" evidence="4">
    <location>
        <position position="22"/>
    </location>
    <ligand>
        <name>Zn(2+)</name>
        <dbReference type="ChEBI" id="CHEBI:29105"/>
        <label>1</label>
    </ligand>
</feature>
<dbReference type="InterPro" id="IPR001559">
    <property type="entry name" value="Phosphotriesterase"/>
</dbReference>
<evidence type="ECO:0000256" key="5">
    <source>
        <dbReference type="PROSITE-ProRule" id="PRU00679"/>
    </source>
</evidence>
<dbReference type="CDD" id="cd00530">
    <property type="entry name" value="PTE"/>
    <property type="match status" value="1"/>
</dbReference>
<evidence type="ECO:0000313" key="6">
    <source>
        <dbReference type="EMBL" id="TDO94175.1"/>
    </source>
</evidence>
<sequence length="312" mass="35792">MQKINTLTGEIEVEDLGFVRMHEHLLTDPPDLRVKKDSDYVLDSPRKAVEELRKLEKTEVNTFVDGTTIDYGRNIDQMAKIAKRTEINILATSGFNRGLFFEDWVHNYSLAELTELLIREVTEGIDGTDLKAAILKAGSDYNRITKSEEKTFVAAANAHLETGASIKTHTEMGTMGMEQLDIFEREGVDLARVLLIHMDRNLDYGYHRRALERGANIMYDGPSKIKYYADQKRIDMLKKLVDDGFINQLFISNDMGRKSYLKSYGGGPGWEYIQHKFIPRLLREGFTQGQIDTIFIDNPKRFLPFQQIQEGK</sequence>
<keyword evidence="2" id="KW-0378">Hydrolase</keyword>
<dbReference type="SUPFAM" id="SSF51556">
    <property type="entry name" value="Metallo-dependent hydrolases"/>
    <property type="match status" value="1"/>
</dbReference>
<feature type="binding site" evidence="4">
    <location>
        <position position="197"/>
    </location>
    <ligand>
        <name>Zn(2+)</name>
        <dbReference type="ChEBI" id="CHEBI:29105"/>
        <label>2</label>
    </ligand>
</feature>
<evidence type="ECO:0000256" key="3">
    <source>
        <dbReference type="PIRSR" id="PIRSR601559-50"/>
    </source>
</evidence>
<accession>A0A4R6M0V9</accession>
<feature type="binding site" description="via carbamate group" evidence="4">
    <location>
        <position position="136"/>
    </location>
    <ligand>
        <name>Zn(2+)</name>
        <dbReference type="ChEBI" id="CHEBI:29105"/>
        <label>1</label>
    </ligand>
</feature>
<dbReference type="Gene3D" id="3.20.20.140">
    <property type="entry name" value="Metal-dependent hydrolases"/>
    <property type="match status" value="1"/>
</dbReference>
<dbReference type="GO" id="GO:0016787">
    <property type="term" value="F:hydrolase activity"/>
    <property type="evidence" value="ECO:0007669"/>
    <property type="project" value="UniProtKB-KW"/>
</dbReference>
<dbReference type="GO" id="GO:0008270">
    <property type="term" value="F:zinc ion binding"/>
    <property type="evidence" value="ECO:0007669"/>
    <property type="project" value="InterPro"/>
</dbReference>
<comment type="similarity">
    <text evidence="5">Belongs to the metallo-dependent hydrolases superfamily. Phosphotriesterase family.</text>
</comment>
<feature type="binding site" evidence="4">
    <location>
        <position position="169"/>
    </location>
    <ligand>
        <name>Zn(2+)</name>
        <dbReference type="ChEBI" id="CHEBI:29105"/>
        <label>2</label>
    </ligand>
</feature>
<dbReference type="InterPro" id="IPR032466">
    <property type="entry name" value="Metal_Hydrolase"/>
</dbReference>
<name>A0A4R6M0V9_9FIRM</name>
<keyword evidence="1 4" id="KW-0479">Metal-binding</keyword>
<gene>
    <name evidence="6" type="ORF">DFR79_104141</name>
</gene>
<feature type="binding site" evidence="4">
    <location>
        <position position="254"/>
    </location>
    <ligand>
        <name>Zn(2+)</name>
        <dbReference type="ChEBI" id="CHEBI:29105"/>
        <label>1</label>
    </ligand>
</feature>
<dbReference type="EMBL" id="SNWX01000004">
    <property type="protein sequence ID" value="TDO94175.1"/>
    <property type="molecule type" value="Genomic_DNA"/>
</dbReference>
<dbReference type="Pfam" id="PF02126">
    <property type="entry name" value="PTE"/>
    <property type="match status" value="1"/>
</dbReference>
<dbReference type="OrthoDB" id="105927at2"/>
<feature type="binding site" description="via carbamate group" evidence="4">
    <location>
        <position position="136"/>
    </location>
    <ligand>
        <name>Zn(2+)</name>
        <dbReference type="ChEBI" id="CHEBI:29105"/>
        <label>2</label>
    </ligand>
</feature>
<evidence type="ECO:0000256" key="2">
    <source>
        <dbReference type="ARBA" id="ARBA00022801"/>
    </source>
</evidence>
<reference evidence="6 7" key="1">
    <citation type="submission" date="2019-03" db="EMBL/GenBank/DDBJ databases">
        <title>Subsurface microbial communities from deep shales in Ohio and West Virginia, USA.</title>
        <authorList>
            <person name="Wrighton K."/>
        </authorList>
    </citation>
    <scope>NUCLEOTIDE SEQUENCE [LARGE SCALE GENOMIC DNA]</scope>
    <source>
        <strain evidence="6 7">MA284_T2</strain>
    </source>
</reference>
<dbReference type="AlphaFoldDB" id="A0A4R6M0V9"/>
<dbReference type="PANTHER" id="PTHR10819">
    <property type="entry name" value="PHOSPHOTRIESTERASE-RELATED"/>
    <property type="match status" value="1"/>
</dbReference>
<dbReference type="RefSeq" id="WP_133514291.1">
    <property type="nucleotide sequence ID" value="NZ_SNWX01000004.1"/>
</dbReference>
<comment type="cofactor">
    <cofactor evidence="4">
        <name>a divalent metal cation</name>
        <dbReference type="ChEBI" id="CHEBI:60240"/>
    </cofactor>
    <text evidence="4">Binds 2 divalent metal cations per subunit.</text>
</comment>
<evidence type="ECO:0000256" key="1">
    <source>
        <dbReference type="ARBA" id="ARBA00022723"/>
    </source>
</evidence>
<proteinExistence type="inferred from homology"/>
<feature type="binding site" evidence="4">
    <location>
        <position position="24"/>
    </location>
    <ligand>
        <name>Zn(2+)</name>
        <dbReference type="ChEBI" id="CHEBI:29105"/>
        <label>1</label>
    </ligand>
</feature>
<evidence type="ECO:0000256" key="4">
    <source>
        <dbReference type="PIRSR" id="PIRSR601559-51"/>
    </source>
</evidence>
<comment type="caution">
    <text evidence="6">The sequence shown here is derived from an EMBL/GenBank/DDBJ whole genome shotgun (WGS) entry which is preliminary data.</text>
</comment>
<dbReference type="PIRSF" id="PIRSF016839">
    <property type="entry name" value="PhP"/>
    <property type="match status" value="1"/>
</dbReference>
<dbReference type="PANTHER" id="PTHR10819:SF3">
    <property type="entry name" value="PHOSPHOTRIESTERASE-RELATED PROTEIN"/>
    <property type="match status" value="1"/>
</dbReference>
<organism evidence="6 7">
    <name type="scientific">Halanaerobium saccharolyticum</name>
    <dbReference type="NCBI Taxonomy" id="43595"/>
    <lineage>
        <taxon>Bacteria</taxon>
        <taxon>Bacillati</taxon>
        <taxon>Bacillota</taxon>
        <taxon>Clostridia</taxon>
        <taxon>Halanaerobiales</taxon>
        <taxon>Halanaerobiaceae</taxon>
        <taxon>Halanaerobium</taxon>
    </lineage>
</organism>
<dbReference type="PROSITE" id="PS51347">
    <property type="entry name" value="PHOSPHOTRIESTERASE_2"/>
    <property type="match status" value="1"/>
</dbReference>
<dbReference type="Proteomes" id="UP000295064">
    <property type="component" value="Unassembled WGS sequence"/>
</dbReference>
<feature type="modified residue" description="N6-carboxylysine" evidence="3 5">
    <location>
        <position position="136"/>
    </location>
</feature>
<evidence type="ECO:0000313" key="7">
    <source>
        <dbReference type="Proteomes" id="UP000295064"/>
    </source>
</evidence>
<protein>
    <submittedName>
        <fullName evidence="6">Phosphotriesterase-related protein</fullName>
    </submittedName>
</protein>